<evidence type="ECO:0000313" key="1">
    <source>
        <dbReference type="EMBL" id="RKF35985.1"/>
    </source>
</evidence>
<dbReference type="EMBL" id="MCAS01000044">
    <property type="protein sequence ID" value="RKF35985.1"/>
    <property type="molecule type" value="Genomic_DNA"/>
</dbReference>
<organism evidence="1 2">
    <name type="scientific">Paraburkholderia fungorum</name>
    <dbReference type="NCBI Taxonomy" id="134537"/>
    <lineage>
        <taxon>Bacteria</taxon>
        <taxon>Pseudomonadati</taxon>
        <taxon>Pseudomonadota</taxon>
        <taxon>Betaproteobacteria</taxon>
        <taxon>Burkholderiales</taxon>
        <taxon>Burkholderiaceae</taxon>
        <taxon>Paraburkholderia</taxon>
    </lineage>
</organism>
<accession>A0A420FST1</accession>
<proteinExistence type="predicted"/>
<name>A0A420FST1_9BURK</name>
<sequence length="124" mass="13705">MFRIFKMWAGRPASAPQPAPPVQAPPGLTAQAEQLSDDMLLDLVAILSKANGMGVVQHGARLAVMSELLVSVLTHLPDTMRADIVKSFRDRIENLMSLGDDRCLHEKYHAALLTEVNRYLNALR</sequence>
<dbReference type="Proteomes" id="UP000283709">
    <property type="component" value="Unassembled WGS sequence"/>
</dbReference>
<comment type="caution">
    <text evidence="1">The sequence shown here is derived from an EMBL/GenBank/DDBJ whole genome shotgun (WGS) entry which is preliminary data.</text>
</comment>
<dbReference type="AlphaFoldDB" id="A0A420FST1"/>
<gene>
    <name evidence="1" type="ORF">BCY88_37270</name>
</gene>
<evidence type="ECO:0000313" key="2">
    <source>
        <dbReference type="Proteomes" id="UP000283709"/>
    </source>
</evidence>
<reference evidence="1 2" key="1">
    <citation type="submission" date="2016-07" db="EMBL/GenBank/DDBJ databases">
        <title>Genome analysis of Burkholderia fungorum ES3-20.</title>
        <authorList>
            <person name="Xu D."/>
            <person name="Yao R."/>
            <person name="Zheng S."/>
        </authorList>
    </citation>
    <scope>NUCLEOTIDE SEQUENCE [LARGE SCALE GENOMIC DNA]</scope>
    <source>
        <strain evidence="1 2">ES3-20</strain>
    </source>
</reference>
<protein>
    <submittedName>
        <fullName evidence="1">Uncharacterized protein</fullName>
    </submittedName>
</protein>